<evidence type="ECO:0000313" key="8">
    <source>
        <dbReference type="WBParaSite" id="Pan_g20209.t1"/>
    </source>
</evidence>
<dbReference type="PANTHER" id="PTHR24346:SF82">
    <property type="entry name" value="KP78A-RELATED"/>
    <property type="match status" value="1"/>
</dbReference>
<accession>A0A7E4VGS5</accession>
<dbReference type="Proteomes" id="UP000492821">
    <property type="component" value="Unassembled WGS sequence"/>
</dbReference>
<keyword evidence="5" id="KW-0067">ATP-binding</keyword>
<sequence length="326" mass="36967">MTLRVVHTVVGTNVGDSCFTAKSLNMTDGYPSAPKPMPLGTSPSYFYAGNLIEQNYILAPGARVIAQTNHSTVHRAYSGLFRREIAIKIIDKRSIPTAAVDKFLPRELEITKKVLHPHIVRCLHIYTPHPSKVVIVSEFYPGGTLLQYLTVRRIIDEGNAARLFRQLSEALHYLHDGLKVVHRDVKMENILISMNGDVKLADFGFARYADKATRSTSFCGTQPYSSPQLLNQIPYDGFAADWFAAGIVLFTMLMGKWPFQMLDKFKRIVYPDRCPISVTARELCAKLMEPTEEARYKYDDVIRDPWMIANTGGKWLMADDMFVYEF</sequence>
<reference evidence="7" key="1">
    <citation type="journal article" date="2013" name="Genetics">
        <title>The draft genome and transcriptome of Panagrellus redivivus are shaped by the harsh demands of a free-living lifestyle.</title>
        <authorList>
            <person name="Srinivasan J."/>
            <person name="Dillman A.R."/>
            <person name="Macchietto M.G."/>
            <person name="Heikkinen L."/>
            <person name="Lakso M."/>
            <person name="Fracchia K.M."/>
            <person name="Antoshechkin I."/>
            <person name="Mortazavi A."/>
            <person name="Wong G."/>
            <person name="Sternberg P.W."/>
        </authorList>
    </citation>
    <scope>NUCLEOTIDE SEQUENCE [LARGE SCALE GENOMIC DNA]</scope>
    <source>
        <strain evidence="7">MT8872</strain>
    </source>
</reference>
<dbReference type="SUPFAM" id="SSF56112">
    <property type="entry name" value="Protein kinase-like (PK-like)"/>
    <property type="match status" value="1"/>
</dbReference>
<evidence type="ECO:0000259" key="6">
    <source>
        <dbReference type="PROSITE" id="PS50011"/>
    </source>
</evidence>
<keyword evidence="3" id="KW-0547">Nucleotide-binding</keyword>
<keyword evidence="7" id="KW-1185">Reference proteome</keyword>
<dbReference type="SMART" id="SM00220">
    <property type="entry name" value="S_TKc"/>
    <property type="match status" value="1"/>
</dbReference>
<reference evidence="8" key="2">
    <citation type="submission" date="2020-10" db="UniProtKB">
        <authorList>
            <consortium name="WormBaseParasite"/>
        </authorList>
    </citation>
    <scope>IDENTIFICATION</scope>
</reference>
<dbReference type="InterPro" id="IPR011009">
    <property type="entry name" value="Kinase-like_dom_sf"/>
</dbReference>
<evidence type="ECO:0000313" key="7">
    <source>
        <dbReference type="Proteomes" id="UP000492821"/>
    </source>
</evidence>
<dbReference type="GO" id="GO:0035556">
    <property type="term" value="P:intracellular signal transduction"/>
    <property type="evidence" value="ECO:0007669"/>
    <property type="project" value="TreeGrafter"/>
</dbReference>
<evidence type="ECO:0000256" key="2">
    <source>
        <dbReference type="ARBA" id="ARBA00022679"/>
    </source>
</evidence>
<dbReference type="AlphaFoldDB" id="A0A7E4VGS5"/>
<dbReference type="GO" id="GO:0000226">
    <property type="term" value="P:microtubule cytoskeleton organization"/>
    <property type="evidence" value="ECO:0007669"/>
    <property type="project" value="TreeGrafter"/>
</dbReference>
<dbReference type="PROSITE" id="PS50011">
    <property type="entry name" value="PROTEIN_KINASE_DOM"/>
    <property type="match status" value="1"/>
</dbReference>
<dbReference type="PROSITE" id="PS00108">
    <property type="entry name" value="PROTEIN_KINASE_ST"/>
    <property type="match status" value="1"/>
</dbReference>
<dbReference type="GO" id="GO:0005737">
    <property type="term" value="C:cytoplasm"/>
    <property type="evidence" value="ECO:0007669"/>
    <property type="project" value="TreeGrafter"/>
</dbReference>
<feature type="domain" description="Protein kinase" evidence="6">
    <location>
        <begin position="59"/>
        <end position="307"/>
    </location>
</feature>
<dbReference type="GO" id="GO:0005524">
    <property type="term" value="F:ATP binding"/>
    <property type="evidence" value="ECO:0007669"/>
    <property type="project" value="UniProtKB-KW"/>
</dbReference>
<dbReference type="Gene3D" id="1.10.510.10">
    <property type="entry name" value="Transferase(Phosphotransferase) domain 1"/>
    <property type="match status" value="1"/>
</dbReference>
<dbReference type="InterPro" id="IPR008271">
    <property type="entry name" value="Ser/Thr_kinase_AS"/>
</dbReference>
<protein>
    <submittedName>
        <fullName evidence="8">Protein kinase domain-containing protein</fullName>
    </submittedName>
</protein>
<evidence type="ECO:0000256" key="1">
    <source>
        <dbReference type="ARBA" id="ARBA00022527"/>
    </source>
</evidence>
<proteinExistence type="predicted"/>
<evidence type="ECO:0000256" key="4">
    <source>
        <dbReference type="ARBA" id="ARBA00022777"/>
    </source>
</evidence>
<dbReference type="PANTHER" id="PTHR24346">
    <property type="entry name" value="MAP/MICROTUBULE AFFINITY-REGULATING KINASE"/>
    <property type="match status" value="1"/>
</dbReference>
<keyword evidence="2" id="KW-0808">Transferase</keyword>
<evidence type="ECO:0000256" key="5">
    <source>
        <dbReference type="ARBA" id="ARBA00022840"/>
    </source>
</evidence>
<keyword evidence="4" id="KW-0418">Kinase</keyword>
<evidence type="ECO:0000256" key="3">
    <source>
        <dbReference type="ARBA" id="ARBA00022741"/>
    </source>
</evidence>
<organism evidence="7 8">
    <name type="scientific">Panagrellus redivivus</name>
    <name type="common">Microworm</name>
    <dbReference type="NCBI Taxonomy" id="6233"/>
    <lineage>
        <taxon>Eukaryota</taxon>
        <taxon>Metazoa</taxon>
        <taxon>Ecdysozoa</taxon>
        <taxon>Nematoda</taxon>
        <taxon>Chromadorea</taxon>
        <taxon>Rhabditida</taxon>
        <taxon>Tylenchina</taxon>
        <taxon>Panagrolaimomorpha</taxon>
        <taxon>Panagrolaimoidea</taxon>
        <taxon>Panagrolaimidae</taxon>
        <taxon>Panagrellus</taxon>
    </lineage>
</organism>
<keyword evidence="1" id="KW-0723">Serine/threonine-protein kinase</keyword>
<dbReference type="InterPro" id="IPR000719">
    <property type="entry name" value="Prot_kinase_dom"/>
</dbReference>
<dbReference type="WBParaSite" id="Pan_g20209.t1">
    <property type="protein sequence ID" value="Pan_g20209.t1"/>
    <property type="gene ID" value="Pan_g20209"/>
</dbReference>
<dbReference type="Pfam" id="PF00069">
    <property type="entry name" value="Pkinase"/>
    <property type="match status" value="1"/>
</dbReference>
<name>A0A7E4VGS5_PANRE</name>
<dbReference type="GO" id="GO:0050321">
    <property type="term" value="F:tau-protein kinase activity"/>
    <property type="evidence" value="ECO:0007669"/>
    <property type="project" value="TreeGrafter"/>
</dbReference>